<dbReference type="Proteomes" id="UP000198935">
    <property type="component" value="Unassembled WGS sequence"/>
</dbReference>
<reference evidence="2" key="1">
    <citation type="submission" date="2016-10" db="EMBL/GenBank/DDBJ databases">
        <authorList>
            <person name="Varghese N."/>
            <person name="Submissions S."/>
        </authorList>
    </citation>
    <scope>NUCLEOTIDE SEQUENCE [LARGE SCALE GENOMIC DNA]</scope>
    <source>
        <strain evidence="2">SP</strain>
    </source>
</reference>
<dbReference type="EMBL" id="FNPI01000015">
    <property type="protein sequence ID" value="SDZ50799.1"/>
    <property type="molecule type" value="Genomic_DNA"/>
</dbReference>
<dbReference type="AlphaFoldDB" id="A0A1H3TN76"/>
<evidence type="ECO:0000313" key="1">
    <source>
        <dbReference type="EMBL" id="SDZ50799.1"/>
    </source>
</evidence>
<gene>
    <name evidence="1" type="ORF">SAMN05421736_11550</name>
</gene>
<keyword evidence="2" id="KW-1185">Reference proteome</keyword>
<name>A0A1H3TN76_9BACI</name>
<protein>
    <recommendedName>
        <fullName evidence="3">Lipoprotein</fullName>
    </recommendedName>
</protein>
<sequence length="181" mass="20243">MKKLYITGLLMMFLLLTGCNFSISIGGDGNSADQEEELQLVVRPVDEEAGYTLENSPLYQQLNDMIEENADVGVPNDFGVQVVNLATDEQGNTLLTFLAVNRTNVSMKNMTFSFSMGSTDGEMLWENEPIRLDESIDGVLPPYTAIPLMLYVTPDMEEVFSKLNDENVVMNIEDFDYEVAE</sequence>
<dbReference type="STRING" id="1503961.SAMN05421736_11550"/>
<proteinExistence type="predicted"/>
<evidence type="ECO:0008006" key="3">
    <source>
        <dbReference type="Google" id="ProtNLM"/>
    </source>
</evidence>
<organism evidence="1 2">
    <name type="scientific">Evansella caseinilytica</name>
    <dbReference type="NCBI Taxonomy" id="1503961"/>
    <lineage>
        <taxon>Bacteria</taxon>
        <taxon>Bacillati</taxon>
        <taxon>Bacillota</taxon>
        <taxon>Bacilli</taxon>
        <taxon>Bacillales</taxon>
        <taxon>Bacillaceae</taxon>
        <taxon>Evansella</taxon>
    </lineage>
</organism>
<accession>A0A1H3TN76</accession>
<evidence type="ECO:0000313" key="2">
    <source>
        <dbReference type="Proteomes" id="UP000198935"/>
    </source>
</evidence>
<dbReference type="OrthoDB" id="2451243at2"/>
<dbReference type="PROSITE" id="PS51257">
    <property type="entry name" value="PROKAR_LIPOPROTEIN"/>
    <property type="match status" value="1"/>
</dbReference>